<dbReference type="AlphaFoldDB" id="A0A9P4NZ47"/>
<name>A0A9P4NZ47_9PEZI</name>
<sequence>MKPLEGRNIFGEAIDVLVLKNNEGAEYANDLKLLFAVAVEDTAAAVDCVLHVWYSAQITKAHIELLDTTVRPLIQEMCDKIIDKTEGQLLAKTWSWGDRTIRIVLGPTSHGAHDLRLTVTLAPERKDHLERHLFTLSPTRRLCFLKFRQDGILLPFSYSRSQYTISNPSFFQRSDAWPLKDLADPLNGWAFKDVMGTFVGALINDVYGKLYFYVKDVFTSFRSRIQTLEDSFNLFLVDARSITEYVSPGSFARIEIGRSVSNICDGLYVGPAPTIAILTSLLQEPAVNSHATIITLLMNAVEEEFRRSGDDYNMEVMKKESTLVSKYLPARPYFDKNDPYFLMFAFAKPLVRDVERYLGKYMKREQASLIMQVAGARVKLRNTIMDKWPCCLKLRPEQPGAQEEFNAALASTLNETEVYHEWQRVEVTT</sequence>
<organism evidence="1 2">
    <name type="scientific">Tothia fuscella</name>
    <dbReference type="NCBI Taxonomy" id="1048955"/>
    <lineage>
        <taxon>Eukaryota</taxon>
        <taxon>Fungi</taxon>
        <taxon>Dikarya</taxon>
        <taxon>Ascomycota</taxon>
        <taxon>Pezizomycotina</taxon>
        <taxon>Dothideomycetes</taxon>
        <taxon>Pleosporomycetidae</taxon>
        <taxon>Venturiales</taxon>
        <taxon>Cylindrosympodiaceae</taxon>
        <taxon>Tothia</taxon>
    </lineage>
</organism>
<accession>A0A9P4NZ47</accession>
<dbReference type="Proteomes" id="UP000800235">
    <property type="component" value="Unassembled WGS sequence"/>
</dbReference>
<gene>
    <name evidence="1" type="ORF">EJ08DRAFT_694040</name>
</gene>
<keyword evidence="2" id="KW-1185">Reference proteome</keyword>
<reference evidence="1" key="1">
    <citation type="journal article" date="2020" name="Stud. Mycol.">
        <title>101 Dothideomycetes genomes: a test case for predicting lifestyles and emergence of pathogens.</title>
        <authorList>
            <person name="Haridas S."/>
            <person name="Albert R."/>
            <person name="Binder M."/>
            <person name="Bloem J."/>
            <person name="Labutti K."/>
            <person name="Salamov A."/>
            <person name="Andreopoulos B."/>
            <person name="Baker S."/>
            <person name="Barry K."/>
            <person name="Bills G."/>
            <person name="Bluhm B."/>
            <person name="Cannon C."/>
            <person name="Castanera R."/>
            <person name="Culley D."/>
            <person name="Daum C."/>
            <person name="Ezra D."/>
            <person name="Gonzalez J."/>
            <person name="Henrissat B."/>
            <person name="Kuo A."/>
            <person name="Liang C."/>
            <person name="Lipzen A."/>
            <person name="Lutzoni F."/>
            <person name="Magnuson J."/>
            <person name="Mondo S."/>
            <person name="Nolan M."/>
            <person name="Ohm R."/>
            <person name="Pangilinan J."/>
            <person name="Park H.-J."/>
            <person name="Ramirez L."/>
            <person name="Alfaro M."/>
            <person name="Sun H."/>
            <person name="Tritt A."/>
            <person name="Yoshinaga Y."/>
            <person name="Zwiers L.-H."/>
            <person name="Turgeon B."/>
            <person name="Goodwin S."/>
            <person name="Spatafora J."/>
            <person name="Crous P."/>
            <person name="Grigoriev I."/>
        </authorList>
    </citation>
    <scope>NUCLEOTIDE SEQUENCE</scope>
    <source>
        <strain evidence="1">CBS 130266</strain>
    </source>
</reference>
<evidence type="ECO:0000313" key="2">
    <source>
        <dbReference type="Proteomes" id="UP000800235"/>
    </source>
</evidence>
<dbReference type="EMBL" id="MU007018">
    <property type="protein sequence ID" value="KAF2434008.1"/>
    <property type="molecule type" value="Genomic_DNA"/>
</dbReference>
<comment type="caution">
    <text evidence="1">The sequence shown here is derived from an EMBL/GenBank/DDBJ whole genome shotgun (WGS) entry which is preliminary data.</text>
</comment>
<proteinExistence type="predicted"/>
<dbReference type="OrthoDB" id="5282002at2759"/>
<protein>
    <submittedName>
        <fullName evidence="1">Uncharacterized protein</fullName>
    </submittedName>
</protein>
<evidence type="ECO:0000313" key="1">
    <source>
        <dbReference type="EMBL" id="KAF2434008.1"/>
    </source>
</evidence>